<keyword evidence="1" id="KW-1133">Transmembrane helix</keyword>
<feature type="transmembrane region" description="Helical" evidence="1">
    <location>
        <begin position="22"/>
        <end position="43"/>
    </location>
</feature>
<evidence type="ECO:0000313" key="3">
    <source>
        <dbReference type="Proteomes" id="UP000308038"/>
    </source>
</evidence>
<keyword evidence="3" id="KW-1185">Reference proteome</keyword>
<evidence type="ECO:0000256" key="1">
    <source>
        <dbReference type="SAM" id="Phobius"/>
    </source>
</evidence>
<protein>
    <submittedName>
        <fullName evidence="2">Uncharacterized protein</fullName>
    </submittedName>
</protein>
<dbReference type="Proteomes" id="UP000308038">
    <property type="component" value="Unassembled WGS sequence"/>
</dbReference>
<keyword evidence="1" id="KW-0812">Transmembrane</keyword>
<proteinExistence type="predicted"/>
<reference evidence="2 3" key="1">
    <citation type="submission" date="2019-04" db="EMBL/GenBank/DDBJ databases">
        <title>Microbes associate with the intestines of laboratory mice.</title>
        <authorList>
            <person name="Navarre W."/>
            <person name="Wong E."/>
            <person name="Huang K.C."/>
            <person name="Tropini C."/>
            <person name="Ng K."/>
            <person name="Yu B."/>
        </authorList>
    </citation>
    <scope>NUCLEOTIDE SEQUENCE [LARGE SCALE GENOMIC DNA]</scope>
    <source>
        <strain evidence="2 3">NM83_B4-11</strain>
    </source>
</reference>
<evidence type="ECO:0000313" key="2">
    <source>
        <dbReference type="EMBL" id="THG40841.1"/>
    </source>
</evidence>
<keyword evidence="1" id="KW-0472">Membrane</keyword>
<sequence>MFNLSPLAIPDSANVIDVSREMIAYGLIGTVALVATPVIIALVRRRKREKLRRRGIKRYGH</sequence>
<accession>A0ABY2QJV0</accession>
<comment type="caution">
    <text evidence="2">The sequence shown here is derived from an EMBL/GenBank/DDBJ whole genome shotgun (WGS) entry which is preliminary data.</text>
</comment>
<dbReference type="EMBL" id="SSTI01000003">
    <property type="protein sequence ID" value="THG40841.1"/>
    <property type="molecule type" value="Genomic_DNA"/>
</dbReference>
<name>A0ABY2QJV0_9SPHN</name>
<organism evidence="2 3">
    <name type="scientific">Sphingomonas olei</name>
    <dbReference type="NCBI Taxonomy" id="1886787"/>
    <lineage>
        <taxon>Bacteria</taxon>
        <taxon>Pseudomonadati</taxon>
        <taxon>Pseudomonadota</taxon>
        <taxon>Alphaproteobacteria</taxon>
        <taxon>Sphingomonadales</taxon>
        <taxon>Sphingomonadaceae</taxon>
        <taxon>Sphingomonas</taxon>
    </lineage>
</organism>
<gene>
    <name evidence="2" type="ORF">E5988_04375</name>
</gene>